<keyword evidence="2" id="KW-0687">Ribonucleoprotein</keyword>
<organism evidence="2 3">
    <name type="scientific">Galemys pyrenaicus</name>
    <name type="common">Iberian desman</name>
    <name type="synonym">Pyrenean desman</name>
    <dbReference type="NCBI Taxonomy" id="202257"/>
    <lineage>
        <taxon>Eukaryota</taxon>
        <taxon>Metazoa</taxon>
        <taxon>Chordata</taxon>
        <taxon>Craniata</taxon>
        <taxon>Vertebrata</taxon>
        <taxon>Euteleostomi</taxon>
        <taxon>Mammalia</taxon>
        <taxon>Eutheria</taxon>
        <taxon>Laurasiatheria</taxon>
        <taxon>Eulipotyphla</taxon>
        <taxon>Talpidae</taxon>
        <taxon>Galemys</taxon>
    </lineage>
</organism>
<dbReference type="EMBL" id="JAGFMF010012069">
    <property type="protein sequence ID" value="KAG8508049.1"/>
    <property type="molecule type" value="Genomic_DNA"/>
</dbReference>
<dbReference type="InterPro" id="IPR022803">
    <property type="entry name" value="Ribosomal_uL5_dom_sf"/>
</dbReference>
<dbReference type="SUPFAM" id="SSF55282">
    <property type="entry name" value="RL5-like"/>
    <property type="match status" value="1"/>
</dbReference>
<name>A0A8J5ZQS0_GALPY</name>
<dbReference type="AlphaFoldDB" id="A0A8J5ZQS0"/>
<reference evidence="2" key="1">
    <citation type="journal article" date="2021" name="Evol. Appl.">
        <title>The genome of the Pyrenean desman and the effects of bottlenecks and inbreeding on the genomic landscape of an endangered species.</title>
        <authorList>
            <person name="Escoda L."/>
            <person name="Castresana J."/>
        </authorList>
    </citation>
    <scope>NUCLEOTIDE SEQUENCE</scope>
    <source>
        <strain evidence="2">IBE-C5619</strain>
    </source>
</reference>
<proteinExistence type="predicted"/>
<sequence>MRKWAHLNWDRGINGRRHEDARTARTNRQDQPRGCGPHSSPTTKVMQIDNRTVPKRFARKQGKKAVNKDLRQSNAALVMHGIRVKRQPHVRTLHLQGLSLNLCEEEGRQSMLGSPGAGQTPVLSRARYSVRSFGIRRNAVCEAKSEEILEKNLEVEENE</sequence>
<feature type="compositionally biased region" description="Basic and acidic residues" evidence="1">
    <location>
        <begin position="16"/>
        <end position="31"/>
    </location>
</feature>
<dbReference type="Proteomes" id="UP000700334">
    <property type="component" value="Unassembled WGS sequence"/>
</dbReference>
<evidence type="ECO:0000313" key="3">
    <source>
        <dbReference type="Proteomes" id="UP000700334"/>
    </source>
</evidence>
<evidence type="ECO:0000313" key="2">
    <source>
        <dbReference type="EMBL" id="KAG8508049.1"/>
    </source>
</evidence>
<keyword evidence="3" id="KW-1185">Reference proteome</keyword>
<dbReference type="GO" id="GO:0005840">
    <property type="term" value="C:ribosome"/>
    <property type="evidence" value="ECO:0007669"/>
    <property type="project" value="UniProtKB-KW"/>
</dbReference>
<evidence type="ECO:0000256" key="1">
    <source>
        <dbReference type="SAM" id="MobiDB-lite"/>
    </source>
</evidence>
<comment type="caution">
    <text evidence="2">The sequence shown here is derived from an EMBL/GenBank/DDBJ whole genome shotgun (WGS) entry which is preliminary data.</text>
</comment>
<feature type="region of interest" description="Disordered" evidence="1">
    <location>
        <begin position="16"/>
        <end position="44"/>
    </location>
</feature>
<gene>
    <name evidence="2" type="ORF">J0S82_001551</name>
</gene>
<keyword evidence="2" id="KW-0689">Ribosomal protein</keyword>
<accession>A0A8J5ZQS0</accession>
<protein>
    <submittedName>
        <fullName evidence="2">60S ribosomal protein L11</fullName>
    </submittedName>
</protein>